<gene>
    <name evidence="1" type="ORF">HJA87_12155</name>
</gene>
<dbReference type="RefSeq" id="WP_222012257.1">
    <property type="nucleotide sequence ID" value="NZ_JABTXI010000004.1"/>
</dbReference>
<evidence type="ECO:0000313" key="1">
    <source>
        <dbReference type="EMBL" id="MBY3590631.1"/>
    </source>
</evidence>
<dbReference type="EMBL" id="JABTXI010000004">
    <property type="protein sequence ID" value="MBY3590631.1"/>
    <property type="molecule type" value="Genomic_DNA"/>
</dbReference>
<evidence type="ECO:0000313" key="2">
    <source>
        <dbReference type="Proteomes" id="UP000720124"/>
    </source>
</evidence>
<keyword evidence="2" id="KW-1185">Reference proteome</keyword>
<accession>A0ABS7LGM8</accession>
<proteinExistence type="predicted"/>
<protein>
    <submittedName>
        <fullName evidence="1">Uncharacterized protein</fullName>
    </submittedName>
</protein>
<sequence>MSNDVVISSGKTVRVGDFDCEVRDADASIVYVDCFTENRLNNSTVCVSLGALHRDAANDPVIDVSTRLRMDLGFAQILHGVLGELITSALKPVDQKPN</sequence>
<comment type="caution">
    <text evidence="1">The sequence shown here is derived from an EMBL/GenBank/DDBJ whole genome shotgun (WGS) entry which is preliminary data.</text>
</comment>
<reference evidence="1 2" key="1">
    <citation type="submission" date="2020-06" db="EMBL/GenBank/DDBJ databases">
        <title>Global-level population genomics: horizontal gene transfer, symbiosis and evolution in Rhizobia.</title>
        <authorList>
            <person name="Gai Y."/>
        </authorList>
    </citation>
    <scope>NUCLEOTIDE SEQUENCE [LARGE SCALE GENOMIC DNA]</scope>
    <source>
        <strain evidence="1 2">PLR6_1b</strain>
    </source>
</reference>
<dbReference type="Proteomes" id="UP000720124">
    <property type="component" value="Unassembled WGS sequence"/>
</dbReference>
<name>A0ABS7LGM8_9HYPH</name>
<organism evidence="1 2">
    <name type="scientific">Rhizobium bangladeshense</name>
    <dbReference type="NCBI Taxonomy" id="1138189"/>
    <lineage>
        <taxon>Bacteria</taxon>
        <taxon>Pseudomonadati</taxon>
        <taxon>Pseudomonadota</taxon>
        <taxon>Alphaproteobacteria</taxon>
        <taxon>Hyphomicrobiales</taxon>
        <taxon>Rhizobiaceae</taxon>
        <taxon>Rhizobium/Agrobacterium group</taxon>
        <taxon>Rhizobium</taxon>
    </lineage>
</organism>